<dbReference type="KEGG" id="knv:Pan216_27920"/>
<dbReference type="Gene3D" id="3.30.700.10">
    <property type="entry name" value="Glycoprotein, Type 4 Pilin"/>
    <property type="match status" value="1"/>
</dbReference>
<sequence>MTWPSPAQRVGSRCLAFTLVELLVVIGIMGVLIGLLMPAVQSARLAAGRTQCLSNLKNIGVAFHQYRDLFNDYYPDAALLPSVTPTKPTIFDVLSDHVEKNQKVFECPWDNEFFKVEGLSYEYPSHRVGNKRHPELLESRGGTIYRSDQVMILYDYENFHGVPGSGGRNFLFADGHAETN</sequence>
<dbReference type="AlphaFoldDB" id="A0A518B4N4"/>
<organism evidence="3 4">
    <name type="scientific">Kolteria novifilia</name>
    <dbReference type="NCBI Taxonomy" id="2527975"/>
    <lineage>
        <taxon>Bacteria</taxon>
        <taxon>Pseudomonadati</taxon>
        <taxon>Planctomycetota</taxon>
        <taxon>Planctomycetia</taxon>
        <taxon>Kolteriales</taxon>
        <taxon>Kolteriaceae</taxon>
        <taxon>Kolteria</taxon>
    </lineage>
</organism>
<keyword evidence="1" id="KW-0812">Transmembrane</keyword>
<dbReference type="InterPro" id="IPR012902">
    <property type="entry name" value="N_methyl_site"/>
</dbReference>
<dbReference type="EMBL" id="CP036279">
    <property type="protein sequence ID" value="QDU61927.1"/>
    <property type="molecule type" value="Genomic_DNA"/>
</dbReference>
<evidence type="ECO:0000313" key="4">
    <source>
        <dbReference type="Proteomes" id="UP000317093"/>
    </source>
</evidence>
<keyword evidence="4" id="KW-1185">Reference proteome</keyword>
<evidence type="ECO:0000313" key="3">
    <source>
        <dbReference type="EMBL" id="QDU61927.1"/>
    </source>
</evidence>
<dbReference type="OrthoDB" id="273879at2"/>
<dbReference type="InterPro" id="IPR011453">
    <property type="entry name" value="DUF1559"/>
</dbReference>
<dbReference type="NCBIfam" id="TIGR02532">
    <property type="entry name" value="IV_pilin_GFxxxE"/>
    <property type="match status" value="1"/>
</dbReference>
<evidence type="ECO:0000256" key="1">
    <source>
        <dbReference type="SAM" id="Phobius"/>
    </source>
</evidence>
<feature type="transmembrane region" description="Helical" evidence="1">
    <location>
        <begin position="15"/>
        <end position="40"/>
    </location>
</feature>
<gene>
    <name evidence="3" type="ORF">Pan216_27920</name>
</gene>
<keyword evidence="1" id="KW-1133">Transmembrane helix</keyword>
<evidence type="ECO:0000259" key="2">
    <source>
        <dbReference type="Pfam" id="PF07596"/>
    </source>
</evidence>
<dbReference type="Pfam" id="PF07963">
    <property type="entry name" value="N_methyl"/>
    <property type="match status" value="1"/>
</dbReference>
<dbReference type="InterPro" id="IPR045584">
    <property type="entry name" value="Pilin-like"/>
</dbReference>
<dbReference type="PANTHER" id="PTHR30093:SF2">
    <property type="entry name" value="TYPE II SECRETION SYSTEM PROTEIN H"/>
    <property type="match status" value="1"/>
</dbReference>
<accession>A0A518B4N4</accession>
<keyword evidence="1" id="KW-0472">Membrane</keyword>
<dbReference type="Pfam" id="PF07596">
    <property type="entry name" value="SBP_bac_10"/>
    <property type="match status" value="1"/>
</dbReference>
<dbReference type="SUPFAM" id="SSF54523">
    <property type="entry name" value="Pili subunits"/>
    <property type="match status" value="1"/>
</dbReference>
<dbReference type="Proteomes" id="UP000317093">
    <property type="component" value="Chromosome"/>
</dbReference>
<feature type="domain" description="DUF1559" evidence="2">
    <location>
        <begin position="41"/>
        <end position="78"/>
    </location>
</feature>
<name>A0A518B4N4_9BACT</name>
<dbReference type="PANTHER" id="PTHR30093">
    <property type="entry name" value="GENERAL SECRETION PATHWAY PROTEIN G"/>
    <property type="match status" value="1"/>
</dbReference>
<protein>
    <recommendedName>
        <fullName evidence="2">DUF1559 domain-containing protein</fullName>
    </recommendedName>
</protein>
<reference evidence="3 4" key="1">
    <citation type="submission" date="2019-02" db="EMBL/GenBank/DDBJ databases">
        <title>Deep-cultivation of Planctomycetes and their phenomic and genomic characterization uncovers novel biology.</title>
        <authorList>
            <person name="Wiegand S."/>
            <person name="Jogler M."/>
            <person name="Boedeker C."/>
            <person name="Pinto D."/>
            <person name="Vollmers J."/>
            <person name="Rivas-Marin E."/>
            <person name="Kohn T."/>
            <person name="Peeters S.H."/>
            <person name="Heuer A."/>
            <person name="Rast P."/>
            <person name="Oberbeckmann S."/>
            <person name="Bunk B."/>
            <person name="Jeske O."/>
            <person name="Meyerdierks A."/>
            <person name="Storesund J.E."/>
            <person name="Kallscheuer N."/>
            <person name="Luecker S."/>
            <person name="Lage O.M."/>
            <person name="Pohl T."/>
            <person name="Merkel B.J."/>
            <person name="Hornburger P."/>
            <person name="Mueller R.-W."/>
            <person name="Bruemmer F."/>
            <person name="Labrenz M."/>
            <person name="Spormann A.M."/>
            <person name="Op den Camp H."/>
            <person name="Overmann J."/>
            <person name="Amann R."/>
            <person name="Jetten M.S.M."/>
            <person name="Mascher T."/>
            <person name="Medema M.H."/>
            <person name="Devos D.P."/>
            <person name="Kaster A.-K."/>
            <person name="Ovreas L."/>
            <person name="Rohde M."/>
            <person name="Galperin M.Y."/>
            <person name="Jogler C."/>
        </authorList>
    </citation>
    <scope>NUCLEOTIDE SEQUENCE [LARGE SCALE GENOMIC DNA]</scope>
    <source>
        <strain evidence="3 4">Pan216</strain>
    </source>
</reference>
<dbReference type="RefSeq" id="WP_145258454.1">
    <property type="nucleotide sequence ID" value="NZ_CP036279.1"/>
</dbReference>
<proteinExistence type="predicted"/>